<evidence type="ECO:0000313" key="2">
    <source>
        <dbReference type="EMBL" id="EYC25277.1"/>
    </source>
</evidence>
<protein>
    <recommendedName>
        <fullName evidence="4">Bee-milk protein</fullName>
    </recommendedName>
</protein>
<dbReference type="EMBL" id="JARK01001348">
    <property type="protein sequence ID" value="EYC25277.1"/>
    <property type="molecule type" value="Genomic_DNA"/>
</dbReference>
<evidence type="ECO:0000313" key="3">
    <source>
        <dbReference type="Proteomes" id="UP000024635"/>
    </source>
</evidence>
<keyword evidence="3" id="KW-1185">Reference proteome</keyword>
<name>A0A016VE16_9BILA</name>
<dbReference type="Proteomes" id="UP000024635">
    <property type="component" value="Unassembled WGS sequence"/>
</dbReference>
<feature type="chain" id="PRO_5001490575" description="Bee-milk protein" evidence="1">
    <location>
        <begin position="18"/>
        <end position="253"/>
    </location>
</feature>
<sequence length="253" mass="29563">MLIFLFFIATLLPSVRPFGIQEKWDGRYPIVVPVLERKGHAYMLAVDRYGNGETAYKAVAVLVNPNEILFGEFIIPNNTNEQTDCASFEGNRGSVRSCRQFFLVSADFWEINRTPWRYGFEKCQMIQFRDSVAVLIKYDVTDQWSPKYIGTYSRTTDSLFYIDKDNNRIWIGHFLQKVNVGEYSSTKFEVLCVSKYNYDKMYVCSLSRSENFNSFCLELHEAMTYVRLWLSLHDLLRLFLSATPNHEMISFSP</sequence>
<dbReference type="OrthoDB" id="5813920at2759"/>
<proteinExistence type="predicted"/>
<comment type="caution">
    <text evidence="2">The sequence shown here is derived from an EMBL/GenBank/DDBJ whole genome shotgun (WGS) entry which is preliminary data.</text>
</comment>
<dbReference type="AlphaFoldDB" id="A0A016VE16"/>
<accession>A0A016VE16</accession>
<gene>
    <name evidence="2" type="primary">Acey_s0012.g1800</name>
    <name evidence="2" type="ORF">Y032_0012g1800</name>
</gene>
<evidence type="ECO:0008006" key="4">
    <source>
        <dbReference type="Google" id="ProtNLM"/>
    </source>
</evidence>
<feature type="signal peptide" evidence="1">
    <location>
        <begin position="1"/>
        <end position="17"/>
    </location>
</feature>
<keyword evidence="1" id="KW-0732">Signal</keyword>
<organism evidence="2 3">
    <name type="scientific">Ancylostoma ceylanicum</name>
    <dbReference type="NCBI Taxonomy" id="53326"/>
    <lineage>
        <taxon>Eukaryota</taxon>
        <taxon>Metazoa</taxon>
        <taxon>Ecdysozoa</taxon>
        <taxon>Nematoda</taxon>
        <taxon>Chromadorea</taxon>
        <taxon>Rhabditida</taxon>
        <taxon>Rhabditina</taxon>
        <taxon>Rhabditomorpha</taxon>
        <taxon>Strongyloidea</taxon>
        <taxon>Ancylostomatidae</taxon>
        <taxon>Ancylostomatinae</taxon>
        <taxon>Ancylostoma</taxon>
    </lineage>
</organism>
<evidence type="ECO:0000256" key="1">
    <source>
        <dbReference type="SAM" id="SignalP"/>
    </source>
</evidence>
<reference evidence="3" key="1">
    <citation type="journal article" date="2015" name="Nat. Genet.">
        <title>The genome and transcriptome of the zoonotic hookworm Ancylostoma ceylanicum identify infection-specific gene families.</title>
        <authorList>
            <person name="Schwarz E.M."/>
            <person name="Hu Y."/>
            <person name="Antoshechkin I."/>
            <person name="Miller M.M."/>
            <person name="Sternberg P.W."/>
            <person name="Aroian R.V."/>
        </authorList>
    </citation>
    <scope>NUCLEOTIDE SEQUENCE</scope>
    <source>
        <strain evidence="3">HY135</strain>
    </source>
</reference>